<organism evidence="1 2">
    <name type="scientific">Hymenobacter chitinivorans DSM 11115</name>
    <dbReference type="NCBI Taxonomy" id="1121954"/>
    <lineage>
        <taxon>Bacteria</taxon>
        <taxon>Pseudomonadati</taxon>
        <taxon>Bacteroidota</taxon>
        <taxon>Cytophagia</taxon>
        <taxon>Cytophagales</taxon>
        <taxon>Hymenobacteraceae</taxon>
        <taxon>Hymenobacter</taxon>
    </lineage>
</organism>
<proteinExistence type="predicted"/>
<dbReference type="AlphaFoldDB" id="A0A2M9AS98"/>
<evidence type="ECO:0000313" key="1">
    <source>
        <dbReference type="EMBL" id="PJJ48566.1"/>
    </source>
</evidence>
<gene>
    <name evidence="1" type="ORF">CLV45_4275</name>
</gene>
<dbReference type="EMBL" id="PGFA01000004">
    <property type="protein sequence ID" value="PJJ48566.1"/>
    <property type="molecule type" value="Genomic_DNA"/>
</dbReference>
<reference evidence="1 2" key="1">
    <citation type="submission" date="2017-11" db="EMBL/GenBank/DDBJ databases">
        <title>Genomic Encyclopedia of Archaeal and Bacterial Type Strains, Phase II (KMG-II): From Individual Species to Whole Genera.</title>
        <authorList>
            <person name="Goeker M."/>
        </authorList>
    </citation>
    <scope>NUCLEOTIDE SEQUENCE [LARGE SCALE GENOMIC DNA]</scope>
    <source>
        <strain evidence="1 2">DSM 11115</strain>
    </source>
</reference>
<comment type="caution">
    <text evidence="1">The sequence shown here is derived from an EMBL/GenBank/DDBJ whole genome shotgun (WGS) entry which is preliminary data.</text>
</comment>
<dbReference type="Proteomes" id="UP000228535">
    <property type="component" value="Unassembled WGS sequence"/>
</dbReference>
<keyword evidence="2" id="KW-1185">Reference proteome</keyword>
<evidence type="ECO:0000313" key="2">
    <source>
        <dbReference type="Proteomes" id="UP000228535"/>
    </source>
</evidence>
<protein>
    <submittedName>
        <fullName evidence="1">Uncharacterized protein</fullName>
    </submittedName>
</protein>
<accession>A0A2M9AS98</accession>
<name>A0A2M9AS98_9BACT</name>
<sequence length="83" mass="8813">MQYLQLHFSKLLLSALPKTLPSTPVPVRFAEAQDRAGTSGPSPASMAPEAEPAAPVARVLAVGEYLVGDAEDTLLNGHPDIRY</sequence>